<protein>
    <submittedName>
        <fullName evidence="1">Uncharacterized protein</fullName>
    </submittedName>
</protein>
<dbReference type="EMBL" id="CM044704">
    <property type="protein sequence ID" value="KAI5665443.1"/>
    <property type="molecule type" value="Genomic_DNA"/>
</dbReference>
<dbReference type="Proteomes" id="UP001060085">
    <property type="component" value="Linkage Group LG04"/>
</dbReference>
<proteinExistence type="predicted"/>
<reference evidence="2" key="1">
    <citation type="journal article" date="2023" name="Nat. Plants">
        <title>Single-cell RNA sequencing provides a high-resolution roadmap for understanding the multicellular compartmentation of specialized metabolism.</title>
        <authorList>
            <person name="Sun S."/>
            <person name="Shen X."/>
            <person name="Li Y."/>
            <person name="Li Y."/>
            <person name="Wang S."/>
            <person name="Li R."/>
            <person name="Zhang H."/>
            <person name="Shen G."/>
            <person name="Guo B."/>
            <person name="Wei J."/>
            <person name="Xu J."/>
            <person name="St-Pierre B."/>
            <person name="Chen S."/>
            <person name="Sun C."/>
        </authorList>
    </citation>
    <scope>NUCLEOTIDE SEQUENCE [LARGE SCALE GENOMIC DNA]</scope>
</reference>
<sequence>MARYFTCLRVKYCICLPQSYLRKWKTGSAAAIFSVFFVHDCIAEQSVLLAKQMQAIDIIFSTEHKEHRSIICNCY</sequence>
<comment type="caution">
    <text evidence="1">The sequence shown here is derived from an EMBL/GenBank/DDBJ whole genome shotgun (WGS) entry which is preliminary data.</text>
</comment>
<keyword evidence="2" id="KW-1185">Reference proteome</keyword>
<organism evidence="1 2">
    <name type="scientific">Catharanthus roseus</name>
    <name type="common">Madagascar periwinkle</name>
    <name type="synonym">Vinca rosea</name>
    <dbReference type="NCBI Taxonomy" id="4058"/>
    <lineage>
        <taxon>Eukaryota</taxon>
        <taxon>Viridiplantae</taxon>
        <taxon>Streptophyta</taxon>
        <taxon>Embryophyta</taxon>
        <taxon>Tracheophyta</taxon>
        <taxon>Spermatophyta</taxon>
        <taxon>Magnoliopsida</taxon>
        <taxon>eudicotyledons</taxon>
        <taxon>Gunneridae</taxon>
        <taxon>Pentapetalae</taxon>
        <taxon>asterids</taxon>
        <taxon>lamiids</taxon>
        <taxon>Gentianales</taxon>
        <taxon>Apocynaceae</taxon>
        <taxon>Rauvolfioideae</taxon>
        <taxon>Vinceae</taxon>
        <taxon>Catharanthinae</taxon>
        <taxon>Catharanthus</taxon>
    </lineage>
</organism>
<evidence type="ECO:0000313" key="1">
    <source>
        <dbReference type="EMBL" id="KAI5665443.1"/>
    </source>
</evidence>
<evidence type="ECO:0000313" key="2">
    <source>
        <dbReference type="Proteomes" id="UP001060085"/>
    </source>
</evidence>
<gene>
    <name evidence="1" type="ORF">M9H77_15296</name>
</gene>
<name>A0ACC0AWV1_CATRO</name>
<accession>A0ACC0AWV1</accession>